<evidence type="ECO:0000313" key="5">
    <source>
        <dbReference type="Proteomes" id="UP001209878"/>
    </source>
</evidence>
<proteinExistence type="predicted"/>
<accession>A0AAD9P6V4</accession>
<dbReference type="InterPro" id="IPR057749">
    <property type="entry name" value="WDR47_COR"/>
</dbReference>
<dbReference type="InterPro" id="IPR006595">
    <property type="entry name" value="CTLH_C"/>
</dbReference>
<keyword evidence="5" id="KW-1185">Reference proteome</keyword>
<feature type="domain" description="CTLH" evidence="3">
    <location>
        <begin position="1"/>
        <end position="54"/>
    </location>
</feature>
<feature type="region of interest" description="Disordered" evidence="2">
    <location>
        <begin position="335"/>
        <end position="431"/>
    </location>
</feature>
<name>A0AAD9P6V4_RIDPI</name>
<organism evidence="4 5">
    <name type="scientific">Ridgeia piscesae</name>
    <name type="common">Tubeworm</name>
    <dbReference type="NCBI Taxonomy" id="27915"/>
    <lineage>
        <taxon>Eukaryota</taxon>
        <taxon>Metazoa</taxon>
        <taxon>Spiralia</taxon>
        <taxon>Lophotrochozoa</taxon>
        <taxon>Annelida</taxon>
        <taxon>Polychaeta</taxon>
        <taxon>Sedentaria</taxon>
        <taxon>Canalipalpata</taxon>
        <taxon>Sabellida</taxon>
        <taxon>Siboglinidae</taxon>
        <taxon>Ridgeia</taxon>
    </lineage>
</organism>
<feature type="region of interest" description="Disordered" evidence="2">
    <location>
        <begin position="568"/>
        <end position="607"/>
    </location>
</feature>
<evidence type="ECO:0000256" key="2">
    <source>
        <dbReference type="SAM" id="MobiDB-lite"/>
    </source>
</evidence>
<evidence type="ECO:0000259" key="3">
    <source>
        <dbReference type="PROSITE" id="PS50897"/>
    </source>
</evidence>
<dbReference type="EMBL" id="JAODUO010000114">
    <property type="protein sequence ID" value="KAK2189066.1"/>
    <property type="molecule type" value="Genomic_DNA"/>
</dbReference>
<dbReference type="PANTHER" id="PTHR19863:SF11">
    <property type="entry name" value="WD REPEAT-CONTAINING PROTEIN 47-LIKE PROTEIN"/>
    <property type="match status" value="1"/>
</dbReference>
<feature type="compositionally biased region" description="Basic and acidic residues" evidence="2">
    <location>
        <begin position="572"/>
        <end position="586"/>
    </location>
</feature>
<keyword evidence="1" id="KW-0175">Coiled coil</keyword>
<dbReference type="AlphaFoldDB" id="A0AAD9P6V4"/>
<dbReference type="SMART" id="SM00668">
    <property type="entry name" value="CTLH"/>
    <property type="match status" value="1"/>
</dbReference>
<protein>
    <recommendedName>
        <fullName evidence="3">CTLH domain-containing protein</fullName>
    </recommendedName>
</protein>
<gene>
    <name evidence="4" type="ORF">NP493_115g02005</name>
</gene>
<feature type="compositionally biased region" description="Polar residues" evidence="2">
    <location>
        <begin position="403"/>
        <end position="431"/>
    </location>
</feature>
<dbReference type="Proteomes" id="UP001209878">
    <property type="component" value="Unassembled WGS sequence"/>
</dbReference>
<dbReference type="PANTHER" id="PTHR19863">
    <property type="entry name" value="NEMITIN (NEURONAL ENRICHED MAP INTERACTING PROTEIN) HOMOLOG"/>
    <property type="match status" value="1"/>
</dbReference>
<feature type="coiled-coil region" evidence="1">
    <location>
        <begin position="431"/>
        <end position="472"/>
    </location>
</feature>
<sequence>MLFLRQLILDGQWDDVLDFIRPLSSINSFDLKRFQYLIYKHKYLELLCIKAEPGPLLNYEVTVDEIVKCLNNLEQLCATKEEYSNLCLLLTLTHLSNHDDYSNWNPSIGRVQCFKDVQPLVEMFLPSDKRSRKSDGTISVSKNDRLVQLLIKGILYESCVDYCQHKATSTRYDYKDLTLSPMLNGTGFCDADLSLLSWLEAVSHDAFCCPFEQKQLNIDVKHLEKPVLEASWSEQILVTPIKPKMFPHSAISATRPRSADFMSRSLNPQYDGLAYGLSLPHREADNTSNEMKSMSRSFAGFHLNSTLAVLNNPSLMTTSVDKLFEGGILNTQSSLITDDGLPTPSPVQKHKPPPHSDVGRTPPLSPKLPHAAMKTSTPYPREKASMKSPCHTRARSASPRHSLVTSNGRPSSSAGGLQNTSNTGGSGKSQVDMSQELYKEYQKQRQQLQEQLAEQEQRRMVYQKQLEELEHQSPSFTPGDGDNRLREATVISPVLGGSMNGSRRNSIKSEPGEWHRVKDMSSVTSTSGQLQVLCNINLSSTHVMLLYSLQLLVNKTLINFILDTPQSGHSRKVMDDSSMHMSDLETPKPASHTETPLAIKQVGPSTL</sequence>
<comment type="caution">
    <text evidence="4">The sequence shown here is derived from an EMBL/GenBank/DDBJ whole genome shotgun (WGS) entry which is preliminary data.</text>
</comment>
<evidence type="ECO:0000313" key="4">
    <source>
        <dbReference type="EMBL" id="KAK2189066.1"/>
    </source>
</evidence>
<dbReference type="PROSITE" id="PS50897">
    <property type="entry name" value="CTLH"/>
    <property type="match status" value="1"/>
</dbReference>
<reference evidence="4" key="1">
    <citation type="journal article" date="2023" name="Mol. Biol. Evol.">
        <title>Third-Generation Sequencing Reveals the Adaptive Role of the Epigenome in Three Deep-Sea Polychaetes.</title>
        <authorList>
            <person name="Perez M."/>
            <person name="Aroh O."/>
            <person name="Sun Y."/>
            <person name="Lan Y."/>
            <person name="Juniper S.K."/>
            <person name="Young C.R."/>
            <person name="Angers B."/>
            <person name="Qian P.Y."/>
        </authorList>
    </citation>
    <scope>NUCLEOTIDE SEQUENCE</scope>
    <source>
        <strain evidence="4">R07B-5</strain>
    </source>
</reference>
<dbReference type="Pfam" id="PF25602">
    <property type="entry name" value="WDR47_COR"/>
    <property type="match status" value="1"/>
</dbReference>
<dbReference type="InterPro" id="IPR040067">
    <property type="entry name" value="WDR47"/>
</dbReference>
<evidence type="ECO:0000256" key="1">
    <source>
        <dbReference type="SAM" id="Coils"/>
    </source>
</evidence>